<keyword evidence="2" id="KW-1185">Reference proteome</keyword>
<evidence type="ECO:0000313" key="1">
    <source>
        <dbReference type="EMBL" id="GAC31624.1"/>
    </source>
</evidence>
<comment type="caution">
    <text evidence="1">The sequence shown here is derived from an EMBL/GenBank/DDBJ whole genome shotgun (WGS) entry which is preliminary data.</text>
</comment>
<gene>
    <name evidence="1" type="ORF">GPLA_0708</name>
</gene>
<reference evidence="2" key="1">
    <citation type="journal article" date="2014" name="Environ. Microbiol.">
        <title>Comparative genomics of the marine bacterial genus Glaciecola reveals the high degree of genomic diversity and genomic characteristic for cold adaptation.</title>
        <authorList>
            <person name="Qin Q.L."/>
            <person name="Xie B.B."/>
            <person name="Yu Y."/>
            <person name="Shu Y.L."/>
            <person name="Rong J.C."/>
            <person name="Zhang Y.J."/>
            <person name="Zhao D.L."/>
            <person name="Chen X.L."/>
            <person name="Zhang X.Y."/>
            <person name="Chen B."/>
            <person name="Zhou B.C."/>
            <person name="Zhang Y.Z."/>
        </authorList>
    </citation>
    <scope>NUCLEOTIDE SEQUENCE [LARGE SCALE GENOMIC DNA]</scope>
    <source>
        <strain evidence="2">LMG 21857</strain>
    </source>
</reference>
<dbReference type="Proteomes" id="UP000006322">
    <property type="component" value="Unassembled WGS sequence"/>
</dbReference>
<dbReference type="AlphaFoldDB" id="K6YFW0"/>
<name>K6YFW0_9ALTE</name>
<proteinExistence type="predicted"/>
<accession>K6YFW0</accession>
<dbReference type="EMBL" id="BAER01000017">
    <property type="protein sequence ID" value="GAC31624.1"/>
    <property type="molecule type" value="Genomic_DNA"/>
</dbReference>
<evidence type="ECO:0000313" key="2">
    <source>
        <dbReference type="Proteomes" id="UP000006322"/>
    </source>
</evidence>
<organism evidence="1 2">
    <name type="scientific">Paraglaciecola polaris LMG 21857</name>
    <dbReference type="NCBI Taxonomy" id="1129793"/>
    <lineage>
        <taxon>Bacteria</taxon>
        <taxon>Pseudomonadati</taxon>
        <taxon>Pseudomonadota</taxon>
        <taxon>Gammaproteobacteria</taxon>
        <taxon>Alteromonadales</taxon>
        <taxon>Alteromonadaceae</taxon>
        <taxon>Paraglaciecola</taxon>
    </lineage>
</organism>
<protein>
    <submittedName>
        <fullName evidence="1">Uncharacterized protein</fullName>
    </submittedName>
</protein>
<sequence>MLFAFIARLWVCKLFIDYFLGTLLTKYAIELISIELTGSED</sequence>